<evidence type="ECO:0000313" key="2">
    <source>
        <dbReference type="Proteomes" id="UP001597053"/>
    </source>
</evidence>
<gene>
    <name evidence="1" type="ORF">ACFQZ8_07040</name>
</gene>
<name>A0ABW2ZYN7_9ACTN</name>
<dbReference type="Proteomes" id="UP001597053">
    <property type="component" value="Unassembled WGS sequence"/>
</dbReference>
<evidence type="ECO:0000313" key="1">
    <source>
        <dbReference type="EMBL" id="MFD0783665.1"/>
    </source>
</evidence>
<keyword evidence="2" id="KW-1185">Reference proteome</keyword>
<reference evidence="2" key="1">
    <citation type="journal article" date="2019" name="Int. J. Syst. Evol. Microbiol.">
        <title>The Global Catalogue of Microorganisms (GCM) 10K type strain sequencing project: providing services to taxonomists for standard genome sequencing and annotation.</title>
        <authorList>
            <consortium name="The Broad Institute Genomics Platform"/>
            <consortium name="The Broad Institute Genome Sequencing Center for Infectious Disease"/>
            <person name="Wu L."/>
            <person name="Ma J."/>
        </authorList>
    </citation>
    <scope>NUCLEOTIDE SEQUENCE [LARGE SCALE GENOMIC DNA]</scope>
    <source>
        <strain evidence="2">JCM 32148</strain>
    </source>
</reference>
<proteinExistence type="predicted"/>
<sequence length="44" mass="4397">MPRSSATLITAGTLLTTAGTLLITVVAVAYGGLTLLTHLVAKVS</sequence>
<accession>A0ABW2ZYN7</accession>
<dbReference type="EMBL" id="JBHTHM010000197">
    <property type="protein sequence ID" value="MFD0783665.1"/>
    <property type="molecule type" value="Genomic_DNA"/>
</dbReference>
<comment type="caution">
    <text evidence="1">The sequence shown here is derived from an EMBL/GenBank/DDBJ whole genome shotgun (WGS) entry which is preliminary data.</text>
</comment>
<organism evidence="1 2">
    <name type="scientific">Micromonospora azadirachtae</name>
    <dbReference type="NCBI Taxonomy" id="1970735"/>
    <lineage>
        <taxon>Bacteria</taxon>
        <taxon>Bacillati</taxon>
        <taxon>Actinomycetota</taxon>
        <taxon>Actinomycetes</taxon>
        <taxon>Micromonosporales</taxon>
        <taxon>Micromonosporaceae</taxon>
        <taxon>Micromonospora</taxon>
    </lineage>
</organism>
<protein>
    <submittedName>
        <fullName evidence="1">Uncharacterized protein</fullName>
    </submittedName>
</protein>